<keyword evidence="2" id="KW-1185">Reference proteome</keyword>
<sequence length="52" mass="6147">MLDGPKGLIYWIDTEEGSKISKDAPEWAKKEFEEYQEYFNKSKDKNGNLIDF</sequence>
<organism evidence="1 2">
    <name type="scientific">Companilactobacillus tucceti DSM 20183</name>
    <dbReference type="NCBI Taxonomy" id="1423811"/>
    <lineage>
        <taxon>Bacteria</taxon>
        <taxon>Bacillati</taxon>
        <taxon>Bacillota</taxon>
        <taxon>Bacilli</taxon>
        <taxon>Lactobacillales</taxon>
        <taxon>Lactobacillaceae</taxon>
        <taxon>Companilactobacillus</taxon>
    </lineage>
</organism>
<dbReference type="EMBL" id="AZDG01000010">
    <property type="protein sequence ID" value="KRK64593.1"/>
    <property type="molecule type" value="Genomic_DNA"/>
</dbReference>
<dbReference type="Proteomes" id="UP000050929">
    <property type="component" value="Unassembled WGS sequence"/>
</dbReference>
<evidence type="ECO:0000313" key="1">
    <source>
        <dbReference type="EMBL" id="KRK64593.1"/>
    </source>
</evidence>
<comment type="caution">
    <text evidence="1">The sequence shown here is derived from an EMBL/GenBank/DDBJ whole genome shotgun (WGS) entry which is preliminary data.</text>
</comment>
<proteinExistence type="predicted"/>
<protein>
    <submittedName>
        <fullName evidence="1">Uncharacterized protein</fullName>
    </submittedName>
</protein>
<dbReference type="PATRIC" id="fig|1423811.3.peg.321"/>
<gene>
    <name evidence="1" type="ORF">FC72_GL000320</name>
</gene>
<evidence type="ECO:0000313" key="2">
    <source>
        <dbReference type="Proteomes" id="UP000050929"/>
    </source>
</evidence>
<reference evidence="1 2" key="1">
    <citation type="journal article" date="2015" name="Genome Announc.">
        <title>Expanding the biotechnology potential of lactobacilli through comparative genomics of 213 strains and associated genera.</title>
        <authorList>
            <person name="Sun Z."/>
            <person name="Harris H.M."/>
            <person name="McCann A."/>
            <person name="Guo C."/>
            <person name="Argimon S."/>
            <person name="Zhang W."/>
            <person name="Yang X."/>
            <person name="Jeffery I.B."/>
            <person name="Cooney J.C."/>
            <person name="Kagawa T.F."/>
            <person name="Liu W."/>
            <person name="Song Y."/>
            <person name="Salvetti E."/>
            <person name="Wrobel A."/>
            <person name="Rasinkangas P."/>
            <person name="Parkhill J."/>
            <person name="Rea M.C."/>
            <person name="O'Sullivan O."/>
            <person name="Ritari J."/>
            <person name="Douillard F.P."/>
            <person name="Paul Ross R."/>
            <person name="Yang R."/>
            <person name="Briner A.E."/>
            <person name="Felis G.E."/>
            <person name="de Vos W.M."/>
            <person name="Barrangou R."/>
            <person name="Klaenhammer T.R."/>
            <person name="Caufield P.W."/>
            <person name="Cui Y."/>
            <person name="Zhang H."/>
            <person name="O'Toole P.W."/>
        </authorList>
    </citation>
    <scope>NUCLEOTIDE SEQUENCE [LARGE SCALE GENOMIC DNA]</scope>
    <source>
        <strain evidence="1 2">DSM 20183</strain>
    </source>
</reference>
<name>A0A0R1J835_9LACO</name>
<accession>A0A0R1J835</accession>
<dbReference type="RefSeq" id="WP_164477894.1">
    <property type="nucleotide sequence ID" value="NZ_AZDG01000010.1"/>
</dbReference>
<dbReference type="AlphaFoldDB" id="A0A0R1J835"/>